<dbReference type="InterPro" id="IPR050767">
    <property type="entry name" value="Sel1_AlgK"/>
</dbReference>
<dbReference type="SMART" id="SM00671">
    <property type="entry name" value="SEL1"/>
    <property type="match status" value="12"/>
</dbReference>
<dbReference type="PANTHER" id="PTHR11102">
    <property type="entry name" value="SEL-1-LIKE PROTEIN"/>
    <property type="match status" value="1"/>
</dbReference>
<dbReference type="SUPFAM" id="SSF81901">
    <property type="entry name" value="HCP-like"/>
    <property type="match status" value="5"/>
</dbReference>
<dbReference type="Pfam" id="PF08238">
    <property type="entry name" value="Sel1"/>
    <property type="match status" value="11"/>
</dbReference>
<keyword evidence="1" id="KW-0472">Membrane</keyword>
<reference evidence="2 3" key="1">
    <citation type="submission" date="2019-08" db="EMBL/GenBank/DDBJ databases">
        <title>Prosopis cineraria nodule microbiome.</title>
        <authorList>
            <person name="Ali R."/>
            <person name="Chaluvadi S.R."/>
            <person name="Wang X."/>
        </authorList>
    </citation>
    <scope>NUCLEOTIDE SEQUENCE [LARGE SCALE GENOMIC DNA]</scope>
    <source>
        <strain evidence="2 3">BG7</strain>
        <plasmid evidence="2 3">unnamed</plasmid>
    </source>
</reference>
<proteinExistence type="predicted"/>
<dbReference type="Gene3D" id="1.25.40.10">
    <property type="entry name" value="Tetratricopeptide repeat domain"/>
    <property type="match status" value="6"/>
</dbReference>
<keyword evidence="2" id="KW-0614">Plasmid</keyword>
<dbReference type="OrthoDB" id="8309387at2"/>
<keyword evidence="1" id="KW-1133">Transmembrane helix</keyword>
<accession>A0A5Q0CCV9</accession>
<dbReference type="KEGG" id="rgr:FZ934_26030"/>
<keyword evidence="1" id="KW-0812">Transmembrane</keyword>
<name>A0A5Q0CCV9_9HYPH</name>
<dbReference type="EMBL" id="CP043499">
    <property type="protein sequence ID" value="QFY63688.1"/>
    <property type="molecule type" value="Genomic_DNA"/>
</dbReference>
<evidence type="ECO:0000313" key="3">
    <source>
        <dbReference type="Proteomes" id="UP000326881"/>
    </source>
</evidence>
<feature type="transmembrane region" description="Helical" evidence="1">
    <location>
        <begin position="30"/>
        <end position="52"/>
    </location>
</feature>
<geneLocation type="plasmid" evidence="2 3">
    <name>unnamed</name>
</geneLocation>
<evidence type="ECO:0000256" key="1">
    <source>
        <dbReference type="SAM" id="Phobius"/>
    </source>
</evidence>
<keyword evidence="3" id="KW-1185">Reference proteome</keyword>
<organism evidence="2 3">
    <name type="scientific">Rhizobium grahamii</name>
    <dbReference type="NCBI Taxonomy" id="1120045"/>
    <lineage>
        <taxon>Bacteria</taxon>
        <taxon>Pseudomonadati</taxon>
        <taxon>Pseudomonadota</taxon>
        <taxon>Alphaproteobacteria</taxon>
        <taxon>Hyphomicrobiales</taxon>
        <taxon>Rhizobiaceae</taxon>
        <taxon>Rhizobium/Agrobacterium group</taxon>
        <taxon>Rhizobium</taxon>
    </lineage>
</organism>
<evidence type="ECO:0000313" key="2">
    <source>
        <dbReference type="EMBL" id="QFY63688.1"/>
    </source>
</evidence>
<dbReference type="GO" id="GO:0036503">
    <property type="term" value="P:ERAD pathway"/>
    <property type="evidence" value="ECO:0007669"/>
    <property type="project" value="TreeGrafter"/>
</dbReference>
<dbReference type="InterPro" id="IPR011990">
    <property type="entry name" value="TPR-like_helical_dom_sf"/>
</dbReference>
<sequence length="968" mass="103289">MIVQTSEAFEMGRIDEQRALKRLAAFRRGGIPLCFVVTATIASTLVAASALADQAIPIPVSPEFDYSQICVAPAVPAPPRNWSGWDGKGAPKVSPDAMLKDAQALYNPYSRYPRSPATAERIVRYLSQQSFPSAGRALYLYGRILADSDVAAGHAEEIVKAEKTAYERGVIEAGTFLGKIYRRGDLVSPDLPLAKTYLRNAADAGDIGAALELGRLYAASPDLADTPDAGRMLLQRIIGKLSENLGKGDCSALTSFAEILADPDIGEGDVKASVQWLAAAAKLGDVRAISLLAKRLRDGGDGIDADRQKAAELLRTASRLGHAASSLALADMLLSTPSDAHAREEGLALVGQEVSRGNVAAFAMRAAYYRGSYGGDPDPALERQALEKAASMPDVSAEVLERLGVVYARGLGGAPDSARAVKVQMRAFEMGSAQAAFDLYKLGSGPEGVQLDRGPIDYLKQSSDAGFAGAMRELSALYACGQGVEKDRAKAAEWLEKAAAAGDSESLLELADKAFASASSESKTDGVAYLQKAAEQGDVEAMMRLSLAYASGTGTPRDDAASQSWRARAIAADATVAKLVEARALLVPIGSDERDAPAARALLEASLSTENADVLYELGRLYVDNDPALDPDPIRAKSLFVRAAQKGSISAMLRLVDLKVTAAEGGGTDWQQWLDRAARSDDLRVVLKQAEVEADNSRKATILSGVLDRPSCLDKDKVQLALALQDVPQFRDKYLAIFDALIAENTDDPAIEYQIAAFLRDERPSEQTAAVGYMKRAAEGGKREAMRELGRLYVAGTDVGLSKAEAYGWLFKAARLGDGGALESLVKMILAQQTTLDHPTLGDQEIEGVLNKLTAENSPQVAMLLARLYLRLSDSSPAFKDLGKTWVLKAATLGNGQAMLMASDFYATGTHGFEQSSEKSTEWVAKAADAGFRKAFEKYAIALQIGFGTPPDEARAQEWLEKSAKLSN</sequence>
<protein>
    <submittedName>
        <fullName evidence="2">Sel1 repeat family protein</fullName>
    </submittedName>
</protein>
<gene>
    <name evidence="2" type="ORF">FZ934_26030</name>
</gene>
<dbReference type="AlphaFoldDB" id="A0A5Q0CCV9"/>
<dbReference type="InterPro" id="IPR006597">
    <property type="entry name" value="Sel1-like"/>
</dbReference>
<dbReference type="PANTHER" id="PTHR11102:SF147">
    <property type="entry name" value="SEL1L ADAPTOR SUBUNIT OF ERAD E3 UBIQUITIN LIGASE"/>
    <property type="match status" value="1"/>
</dbReference>
<dbReference type="Proteomes" id="UP000326881">
    <property type="component" value="Plasmid unnamed"/>
</dbReference>